<dbReference type="EMBL" id="JBHUPC010000013">
    <property type="protein sequence ID" value="MFD2892074.1"/>
    <property type="molecule type" value="Genomic_DNA"/>
</dbReference>
<sequence>MQNQFDEILLKYDSIQDFKFSDSAFLMEHQKKVTVTPAQIELRKRKNLSIEEKIEMLKEAIQLDQVAIYELQEKIELNSKSLYQLESDLVESKYEEDKLTVMNIKARGVKILSDLYSNARDKKIQQIRVCFTIEGNEFIKAGKKNILVQVVNPNKQVISVDQTHFEEKGQKTFYTGAVKAMYNKKDTDVCTYVDLEDEKTIKGKYHVNIYYNSIKIGSTIFQYN</sequence>
<accession>A0ABW5YNQ9</accession>
<protein>
    <submittedName>
        <fullName evidence="1">Uncharacterized protein</fullName>
    </submittedName>
</protein>
<evidence type="ECO:0000313" key="1">
    <source>
        <dbReference type="EMBL" id="MFD2892074.1"/>
    </source>
</evidence>
<evidence type="ECO:0000313" key="2">
    <source>
        <dbReference type="Proteomes" id="UP001597534"/>
    </source>
</evidence>
<comment type="caution">
    <text evidence="1">The sequence shown here is derived from an EMBL/GenBank/DDBJ whole genome shotgun (WGS) entry which is preliminary data.</text>
</comment>
<dbReference type="RefSeq" id="WP_379811699.1">
    <property type="nucleotide sequence ID" value="NZ_JBHUPC010000013.1"/>
</dbReference>
<proteinExistence type="predicted"/>
<reference evidence="2" key="1">
    <citation type="journal article" date="2019" name="Int. J. Syst. Evol. Microbiol.">
        <title>The Global Catalogue of Microorganisms (GCM) 10K type strain sequencing project: providing services to taxonomists for standard genome sequencing and annotation.</title>
        <authorList>
            <consortium name="The Broad Institute Genomics Platform"/>
            <consortium name="The Broad Institute Genome Sequencing Center for Infectious Disease"/>
            <person name="Wu L."/>
            <person name="Ma J."/>
        </authorList>
    </citation>
    <scope>NUCLEOTIDE SEQUENCE [LARGE SCALE GENOMIC DNA]</scope>
    <source>
        <strain evidence="2">KCTC 22671</strain>
    </source>
</reference>
<keyword evidence="2" id="KW-1185">Reference proteome</keyword>
<gene>
    <name evidence="1" type="ORF">ACFS5J_08640</name>
</gene>
<dbReference type="Proteomes" id="UP001597534">
    <property type="component" value="Unassembled WGS sequence"/>
</dbReference>
<name>A0ABW5YNQ9_9FLAO</name>
<organism evidence="1 2">
    <name type="scientific">Flavobacterium chuncheonense</name>
    <dbReference type="NCBI Taxonomy" id="2026653"/>
    <lineage>
        <taxon>Bacteria</taxon>
        <taxon>Pseudomonadati</taxon>
        <taxon>Bacteroidota</taxon>
        <taxon>Flavobacteriia</taxon>
        <taxon>Flavobacteriales</taxon>
        <taxon>Flavobacteriaceae</taxon>
        <taxon>Flavobacterium</taxon>
    </lineage>
</organism>